<comment type="caution">
    <text evidence="1">The sequence shown here is derived from an EMBL/GenBank/DDBJ whole genome shotgun (WGS) entry which is preliminary data.</text>
</comment>
<dbReference type="EMBL" id="BQKI01000001">
    <property type="protein sequence ID" value="GJM85562.1"/>
    <property type="molecule type" value="Genomic_DNA"/>
</dbReference>
<evidence type="ECO:0000313" key="3">
    <source>
        <dbReference type="Proteomes" id="UP001054889"/>
    </source>
</evidence>
<dbReference type="EMBL" id="BQKI01000001">
    <property type="protein sequence ID" value="GJM86190.1"/>
    <property type="molecule type" value="Genomic_DNA"/>
</dbReference>
<gene>
    <name evidence="1" type="primary">ga01336</name>
    <name evidence="2" type="synonym">ga02023</name>
    <name evidence="1" type="ORF">PR202_ga01336</name>
    <name evidence="2" type="ORF">PR202_ga02023</name>
</gene>
<keyword evidence="3" id="KW-1185">Reference proteome</keyword>
<accession>A0AAV5BHX8</accession>
<dbReference type="Proteomes" id="UP001054889">
    <property type="component" value="Unassembled WGS sequence"/>
</dbReference>
<organism evidence="1 3">
    <name type="scientific">Eleusine coracana subsp. coracana</name>
    <dbReference type="NCBI Taxonomy" id="191504"/>
    <lineage>
        <taxon>Eukaryota</taxon>
        <taxon>Viridiplantae</taxon>
        <taxon>Streptophyta</taxon>
        <taxon>Embryophyta</taxon>
        <taxon>Tracheophyta</taxon>
        <taxon>Spermatophyta</taxon>
        <taxon>Magnoliopsida</taxon>
        <taxon>Liliopsida</taxon>
        <taxon>Poales</taxon>
        <taxon>Poaceae</taxon>
        <taxon>PACMAD clade</taxon>
        <taxon>Chloridoideae</taxon>
        <taxon>Cynodonteae</taxon>
        <taxon>Eleusininae</taxon>
        <taxon>Eleusine</taxon>
    </lineage>
</organism>
<dbReference type="AlphaFoldDB" id="A0AAV5BHX8"/>
<evidence type="ECO:0000313" key="2">
    <source>
        <dbReference type="EMBL" id="GJM86190.1"/>
    </source>
</evidence>
<evidence type="ECO:0000313" key="1">
    <source>
        <dbReference type="EMBL" id="GJM85562.1"/>
    </source>
</evidence>
<sequence>MIFLSANCTDDMKAEVKNVLNIDKEALAEKYLGLPDTVGQSTKETFEYMPTRFVGLGRNLEWKGGKVHWSGSVAEIDCTSCSNIPYELLFGPKKHL</sequence>
<protein>
    <submittedName>
        <fullName evidence="1">Uncharacterized protein</fullName>
    </submittedName>
</protein>
<proteinExistence type="predicted"/>
<name>A0AAV5BHX8_ELECO</name>
<reference evidence="1" key="2">
    <citation type="submission" date="2021-12" db="EMBL/GenBank/DDBJ databases">
        <title>Resequencing data analysis of finger millet.</title>
        <authorList>
            <person name="Hatakeyama M."/>
            <person name="Aluri S."/>
            <person name="Balachadran M.T."/>
            <person name="Sivarajan S.R."/>
            <person name="Poveda L."/>
            <person name="Shimizu-Inatsugi R."/>
            <person name="Schlapbach R."/>
            <person name="Sreeman S.M."/>
            <person name="Shimizu K.K."/>
        </authorList>
    </citation>
    <scope>NUCLEOTIDE SEQUENCE</scope>
</reference>
<reference evidence="1" key="1">
    <citation type="journal article" date="2018" name="DNA Res.">
        <title>Multiple hybrid de novo genome assembly of finger millet, an orphan allotetraploid crop.</title>
        <authorList>
            <person name="Hatakeyama M."/>
            <person name="Aluri S."/>
            <person name="Balachadran M.T."/>
            <person name="Sivarajan S.R."/>
            <person name="Patrignani A."/>
            <person name="Gruter S."/>
            <person name="Poveda L."/>
            <person name="Shimizu-Inatsugi R."/>
            <person name="Baeten J."/>
            <person name="Francoijs K.J."/>
            <person name="Nataraja K.N."/>
            <person name="Reddy Y.A.N."/>
            <person name="Phadnis S."/>
            <person name="Ravikumar R.L."/>
            <person name="Schlapbach R."/>
            <person name="Sreeman S.M."/>
            <person name="Shimizu K.K."/>
        </authorList>
    </citation>
    <scope>NUCLEOTIDE SEQUENCE</scope>
</reference>